<evidence type="ECO:0000256" key="3">
    <source>
        <dbReference type="ARBA" id="ARBA00013190"/>
    </source>
</evidence>
<sequence length="391" mass="43342">MLLRRYFLRMEKSFFSTAKTQIQQKPTLAYGERVVFQGPAAEPCLSTEQAELPQISEGEILGQIKAATICGSDLHTFLGKRNEPVPSILGHEGVIEVIDHACDNSNINKGDRLTFTIADFCQNCERCHSNLHQKCHSLFKYGHSHISDGTGWNGCYATHIVLRKGTHVTKLPDNLPSRIAAPLNCALATMVNAVNPVVDLNSLEKQRKLNSKKTALIQGAGLLGLYAGILFKEAGYKEIFCSDIHHDRLDMAAKFGALPIKLGSEEEFSLKNDSCDVVLEACGVKSVFNEGMRVIKPGGTYVLTGMVHPDSKLDVTAEQIIRKCLTIHGIHNYGPAHLDQAVKFLSDTIDKYPYEDLISPSYSLHQINEAIELAKSQKYFRVCIEPREKSN</sequence>
<dbReference type="Proteomes" id="UP001152795">
    <property type="component" value="Unassembled WGS sequence"/>
</dbReference>
<dbReference type="InterPro" id="IPR036291">
    <property type="entry name" value="NAD(P)-bd_dom_sf"/>
</dbReference>
<dbReference type="Gene3D" id="3.90.180.10">
    <property type="entry name" value="Medium-chain alcohol dehydrogenases, catalytic domain"/>
    <property type="match status" value="1"/>
</dbReference>
<comment type="cofactor">
    <cofactor evidence="1">
        <name>Zn(2+)</name>
        <dbReference type="ChEBI" id="CHEBI:29105"/>
    </cofactor>
</comment>
<accession>A0A7D9DMR7</accession>
<keyword evidence="6" id="KW-0560">Oxidoreductase</keyword>
<evidence type="ECO:0000313" key="10">
    <source>
        <dbReference type="EMBL" id="CAB3989069.1"/>
    </source>
</evidence>
<comment type="caution">
    <text evidence="10">The sequence shown here is derived from an EMBL/GenBank/DDBJ whole genome shotgun (WGS) entry which is preliminary data.</text>
</comment>
<dbReference type="SUPFAM" id="SSF51735">
    <property type="entry name" value="NAD(P)-binding Rossmann-fold domains"/>
    <property type="match status" value="1"/>
</dbReference>
<reference evidence="10" key="1">
    <citation type="submission" date="2020-04" db="EMBL/GenBank/DDBJ databases">
        <authorList>
            <person name="Alioto T."/>
            <person name="Alioto T."/>
            <person name="Gomez Garrido J."/>
        </authorList>
    </citation>
    <scope>NUCLEOTIDE SEQUENCE</scope>
    <source>
        <strain evidence="10">A484AB</strain>
    </source>
</reference>
<dbReference type="SUPFAM" id="SSF50129">
    <property type="entry name" value="GroES-like"/>
    <property type="match status" value="1"/>
</dbReference>
<keyword evidence="4" id="KW-0479">Metal-binding</keyword>
<feature type="domain" description="Alcohol dehydrogenase-like N-terminal" evidence="9">
    <location>
        <begin position="57"/>
        <end position="173"/>
    </location>
</feature>
<evidence type="ECO:0000259" key="8">
    <source>
        <dbReference type="Pfam" id="PF00107"/>
    </source>
</evidence>
<name>A0A7D9DMR7_PARCT</name>
<dbReference type="InterPro" id="IPR013154">
    <property type="entry name" value="ADH-like_N"/>
</dbReference>
<dbReference type="GO" id="GO:0004022">
    <property type="term" value="F:alcohol dehydrogenase (NAD+) activity"/>
    <property type="evidence" value="ECO:0007669"/>
    <property type="project" value="TreeGrafter"/>
</dbReference>
<organism evidence="10 11">
    <name type="scientific">Paramuricea clavata</name>
    <name type="common">Red gorgonian</name>
    <name type="synonym">Violescent sea-whip</name>
    <dbReference type="NCBI Taxonomy" id="317549"/>
    <lineage>
        <taxon>Eukaryota</taxon>
        <taxon>Metazoa</taxon>
        <taxon>Cnidaria</taxon>
        <taxon>Anthozoa</taxon>
        <taxon>Octocorallia</taxon>
        <taxon>Malacalcyonacea</taxon>
        <taxon>Plexauridae</taxon>
        <taxon>Paramuricea</taxon>
    </lineage>
</organism>
<evidence type="ECO:0000256" key="6">
    <source>
        <dbReference type="ARBA" id="ARBA00023002"/>
    </source>
</evidence>
<proteinExistence type="inferred from homology"/>
<evidence type="ECO:0000313" key="11">
    <source>
        <dbReference type="Proteomes" id="UP001152795"/>
    </source>
</evidence>
<dbReference type="PANTHER" id="PTHR42940:SF3">
    <property type="entry name" value="ALCOHOL DEHYDROGENASE 1-RELATED"/>
    <property type="match status" value="1"/>
</dbReference>
<dbReference type="Pfam" id="PF00107">
    <property type="entry name" value="ADH_zinc_N"/>
    <property type="match status" value="1"/>
</dbReference>
<gene>
    <name evidence="10" type="ORF">PACLA_8A068525</name>
</gene>
<dbReference type="InterPro" id="IPR013149">
    <property type="entry name" value="ADH-like_C"/>
</dbReference>
<dbReference type="EMBL" id="CACRXK020001427">
    <property type="protein sequence ID" value="CAB3989069.1"/>
    <property type="molecule type" value="Genomic_DNA"/>
</dbReference>
<protein>
    <recommendedName>
        <fullName evidence="3">alcohol dehydrogenase</fullName>
        <ecNumber evidence="3">1.1.1.1</ecNumber>
    </recommendedName>
</protein>
<keyword evidence="11" id="KW-1185">Reference proteome</keyword>
<dbReference type="EC" id="1.1.1.1" evidence="3"/>
<evidence type="ECO:0000256" key="5">
    <source>
        <dbReference type="ARBA" id="ARBA00022833"/>
    </source>
</evidence>
<dbReference type="AlphaFoldDB" id="A0A7D9DMR7"/>
<keyword evidence="7" id="KW-0520">NAD</keyword>
<dbReference type="Pfam" id="PF08240">
    <property type="entry name" value="ADH_N"/>
    <property type="match status" value="1"/>
</dbReference>
<evidence type="ECO:0000256" key="1">
    <source>
        <dbReference type="ARBA" id="ARBA00001947"/>
    </source>
</evidence>
<dbReference type="GO" id="GO:0005737">
    <property type="term" value="C:cytoplasm"/>
    <property type="evidence" value="ECO:0007669"/>
    <property type="project" value="TreeGrafter"/>
</dbReference>
<keyword evidence="5" id="KW-0862">Zinc</keyword>
<dbReference type="CDD" id="cd08231">
    <property type="entry name" value="MDR_TM0436_like"/>
    <property type="match status" value="1"/>
</dbReference>
<evidence type="ECO:0000256" key="4">
    <source>
        <dbReference type="ARBA" id="ARBA00022723"/>
    </source>
</evidence>
<dbReference type="OrthoDB" id="3941538at2759"/>
<dbReference type="GO" id="GO:0046872">
    <property type="term" value="F:metal ion binding"/>
    <property type="evidence" value="ECO:0007669"/>
    <property type="project" value="UniProtKB-KW"/>
</dbReference>
<evidence type="ECO:0000256" key="2">
    <source>
        <dbReference type="ARBA" id="ARBA00008072"/>
    </source>
</evidence>
<comment type="similarity">
    <text evidence="2">Belongs to the zinc-containing alcohol dehydrogenase family.</text>
</comment>
<feature type="domain" description="Alcohol dehydrogenase-like C-terminal" evidence="8">
    <location>
        <begin position="223"/>
        <end position="346"/>
    </location>
</feature>
<dbReference type="Gene3D" id="3.40.50.720">
    <property type="entry name" value="NAD(P)-binding Rossmann-like Domain"/>
    <property type="match status" value="1"/>
</dbReference>
<evidence type="ECO:0000256" key="7">
    <source>
        <dbReference type="ARBA" id="ARBA00023027"/>
    </source>
</evidence>
<dbReference type="PANTHER" id="PTHR42940">
    <property type="entry name" value="ALCOHOL DEHYDROGENASE 1-RELATED"/>
    <property type="match status" value="1"/>
</dbReference>
<dbReference type="InterPro" id="IPR011032">
    <property type="entry name" value="GroES-like_sf"/>
</dbReference>
<evidence type="ECO:0000259" key="9">
    <source>
        <dbReference type="Pfam" id="PF08240"/>
    </source>
</evidence>